<evidence type="ECO:0000313" key="1">
    <source>
        <dbReference type="EMBL" id="SKB69666.1"/>
    </source>
</evidence>
<keyword evidence="2" id="KW-1185">Reference proteome</keyword>
<evidence type="ECO:0008006" key="3">
    <source>
        <dbReference type="Google" id="ProtNLM"/>
    </source>
</evidence>
<protein>
    <recommendedName>
        <fullName evidence="3">Thiamine pyrophosphokinase</fullName>
    </recommendedName>
</protein>
<dbReference type="Proteomes" id="UP000190541">
    <property type="component" value="Unassembled WGS sequence"/>
</dbReference>
<dbReference type="AlphaFoldDB" id="A0A1T5DDD7"/>
<organism evidence="1 2">
    <name type="scientific">Parapedobacter luteus</name>
    <dbReference type="NCBI Taxonomy" id="623280"/>
    <lineage>
        <taxon>Bacteria</taxon>
        <taxon>Pseudomonadati</taxon>
        <taxon>Bacteroidota</taxon>
        <taxon>Sphingobacteriia</taxon>
        <taxon>Sphingobacteriales</taxon>
        <taxon>Sphingobacteriaceae</taxon>
        <taxon>Parapedobacter</taxon>
    </lineage>
</organism>
<evidence type="ECO:0000313" key="2">
    <source>
        <dbReference type="Proteomes" id="UP000190541"/>
    </source>
</evidence>
<dbReference type="STRING" id="623280.SAMN05660226_02730"/>
<gene>
    <name evidence="1" type="ORF">SAMN05660226_02730</name>
</gene>
<sequence>MSSHHIVKEDQEPALIIVDTEGVTRPQLNQLLEWNPIVVTHHENAQSVIDKGIKVDVLITDKQLDLPQDHVLILPIDGTFLDTALTYLVGRGCKAANIISNDADVDVSLFRHIDIHVTVLGDGKRIFAVKSGFRKWKPQGEPVYVYTAVTHTLGLIRQGENHYITAKDGFYAIHFAEQYGLVGECL</sequence>
<accession>A0A1T5DDD7</accession>
<dbReference type="EMBL" id="FUYS01000006">
    <property type="protein sequence ID" value="SKB69666.1"/>
    <property type="molecule type" value="Genomic_DNA"/>
</dbReference>
<reference evidence="1 2" key="1">
    <citation type="submission" date="2017-02" db="EMBL/GenBank/DDBJ databases">
        <authorList>
            <person name="Peterson S.W."/>
        </authorList>
    </citation>
    <scope>NUCLEOTIDE SEQUENCE [LARGE SCALE GENOMIC DNA]</scope>
    <source>
        <strain evidence="1 2">DSM 22899</strain>
    </source>
</reference>
<proteinExistence type="predicted"/>
<dbReference type="OrthoDB" id="1132102at2"/>
<dbReference type="RefSeq" id="WP_079717406.1">
    <property type="nucleotide sequence ID" value="NZ_FUYS01000006.1"/>
</dbReference>
<name>A0A1T5DDD7_9SPHI</name>